<dbReference type="InterPro" id="IPR013783">
    <property type="entry name" value="Ig-like_fold"/>
</dbReference>
<keyword evidence="5" id="KW-0812">Transmembrane</keyword>
<feature type="chain" id="PRO_5040341305" description="Fibronectin type-III domain-containing protein" evidence="6">
    <location>
        <begin position="23"/>
        <end position="964"/>
    </location>
</feature>
<keyword evidence="3" id="KW-0325">Glycoprotein</keyword>
<dbReference type="PROSITE" id="PS50853">
    <property type="entry name" value="FN3"/>
    <property type="match status" value="2"/>
</dbReference>
<feature type="transmembrane region" description="Helical" evidence="5">
    <location>
        <begin position="909"/>
        <end position="933"/>
    </location>
</feature>
<dbReference type="Pfam" id="PF14312">
    <property type="entry name" value="FG-GAP_2"/>
    <property type="match status" value="7"/>
</dbReference>
<dbReference type="InterPro" id="IPR013517">
    <property type="entry name" value="FG-GAP"/>
</dbReference>
<evidence type="ECO:0000259" key="7">
    <source>
        <dbReference type="PROSITE" id="PS50853"/>
    </source>
</evidence>
<protein>
    <recommendedName>
        <fullName evidence="7">Fibronectin type-III domain-containing protein</fullName>
    </recommendedName>
</protein>
<evidence type="ECO:0000256" key="1">
    <source>
        <dbReference type="ARBA" id="ARBA00022729"/>
    </source>
</evidence>
<keyword evidence="5" id="KW-1133">Transmembrane helix</keyword>
<evidence type="ECO:0000256" key="5">
    <source>
        <dbReference type="SAM" id="Phobius"/>
    </source>
</evidence>
<dbReference type="SMART" id="SM00191">
    <property type="entry name" value="Int_alpha"/>
    <property type="match status" value="7"/>
</dbReference>
<evidence type="ECO:0000313" key="8">
    <source>
        <dbReference type="EMBL" id="KAJ5079177.1"/>
    </source>
</evidence>
<proteinExistence type="predicted"/>
<dbReference type="PANTHER" id="PTHR36220">
    <property type="entry name" value="UNNAMED PRODUCT"/>
    <property type="match status" value="1"/>
</dbReference>
<evidence type="ECO:0000256" key="6">
    <source>
        <dbReference type="SAM" id="SignalP"/>
    </source>
</evidence>
<feature type="domain" description="Fibronectin type-III" evidence="7">
    <location>
        <begin position="523"/>
        <end position="623"/>
    </location>
</feature>
<dbReference type="OrthoDB" id="188207at2759"/>
<comment type="caution">
    <text evidence="8">The sequence shown here is derived from an EMBL/GenBank/DDBJ whole genome shotgun (WGS) entry which is preliminary data.</text>
</comment>
<gene>
    <name evidence="8" type="ORF">M0811_14561</name>
</gene>
<evidence type="ECO:0000256" key="3">
    <source>
        <dbReference type="ARBA" id="ARBA00023180"/>
    </source>
</evidence>
<dbReference type="InterPro" id="IPR028994">
    <property type="entry name" value="Integrin_alpha_N"/>
</dbReference>
<dbReference type="SUPFAM" id="SSF69318">
    <property type="entry name" value="Integrin alpha N-terminal domain"/>
    <property type="match status" value="1"/>
</dbReference>
<dbReference type="InterPro" id="IPR013519">
    <property type="entry name" value="Int_alpha_beta-p"/>
</dbReference>
<dbReference type="Gene3D" id="2.60.40.10">
    <property type="entry name" value="Immunoglobulins"/>
    <property type="match status" value="2"/>
</dbReference>
<evidence type="ECO:0000256" key="2">
    <source>
        <dbReference type="ARBA" id="ARBA00022737"/>
    </source>
</evidence>
<dbReference type="InterPro" id="IPR003961">
    <property type="entry name" value="FN3_dom"/>
</dbReference>
<feature type="signal peptide" evidence="6">
    <location>
        <begin position="1"/>
        <end position="22"/>
    </location>
</feature>
<dbReference type="PROSITE" id="PS51470">
    <property type="entry name" value="FG_GAP"/>
    <property type="match status" value="1"/>
</dbReference>
<feature type="domain" description="Fibronectin type-III" evidence="7">
    <location>
        <begin position="624"/>
        <end position="716"/>
    </location>
</feature>
<keyword evidence="2" id="KW-0677">Repeat</keyword>
<dbReference type="SUPFAM" id="SSF49265">
    <property type="entry name" value="Fibronectin type III"/>
    <property type="match status" value="2"/>
</dbReference>
<evidence type="ECO:0000313" key="9">
    <source>
        <dbReference type="Proteomes" id="UP001149090"/>
    </source>
</evidence>
<dbReference type="InterPro" id="IPR036116">
    <property type="entry name" value="FN3_sf"/>
</dbReference>
<accession>A0A9Q0LUI5</accession>
<keyword evidence="5" id="KW-0472">Membrane</keyword>
<dbReference type="PANTHER" id="PTHR36220:SF1">
    <property type="entry name" value="GAMMA TUBULIN COMPLEX COMPONENT C-TERMINAL DOMAIN-CONTAINING PROTEIN"/>
    <property type="match status" value="1"/>
</dbReference>
<keyword evidence="9" id="KW-1185">Reference proteome</keyword>
<organism evidence="8 9">
    <name type="scientific">Anaeramoeba ignava</name>
    <name type="common">Anaerobic marine amoeba</name>
    <dbReference type="NCBI Taxonomy" id="1746090"/>
    <lineage>
        <taxon>Eukaryota</taxon>
        <taxon>Metamonada</taxon>
        <taxon>Anaeramoebidae</taxon>
        <taxon>Anaeramoeba</taxon>
    </lineage>
</organism>
<dbReference type="Pfam" id="PF00041">
    <property type="entry name" value="fn3"/>
    <property type="match status" value="1"/>
</dbReference>
<feature type="repeat" description="FG-GAP" evidence="4">
    <location>
        <begin position="260"/>
        <end position="317"/>
    </location>
</feature>
<dbReference type="Proteomes" id="UP001149090">
    <property type="component" value="Unassembled WGS sequence"/>
</dbReference>
<name>A0A9Q0LUI5_ANAIG</name>
<dbReference type="Gene3D" id="2.130.10.130">
    <property type="entry name" value="Integrin alpha, N-terminal"/>
    <property type="match status" value="3"/>
</dbReference>
<dbReference type="CDD" id="cd00063">
    <property type="entry name" value="FN3"/>
    <property type="match status" value="1"/>
</dbReference>
<dbReference type="AlphaFoldDB" id="A0A9Q0LUI5"/>
<evidence type="ECO:0000256" key="4">
    <source>
        <dbReference type="PROSITE-ProRule" id="PRU00803"/>
    </source>
</evidence>
<keyword evidence="1 6" id="KW-0732">Signal</keyword>
<reference evidence="8" key="1">
    <citation type="submission" date="2022-10" db="EMBL/GenBank/DDBJ databases">
        <title>Novel sulphate-reducing endosymbionts in the free-living metamonad Anaeramoeba.</title>
        <authorList>
            <person name="Jerlstrom-Hultqvist J."/>
            <person name="Cepicka I."/>
            <person name="Gallot-Lavallee L."/>
            <person name="Salas-Leiva D."/>
            <person name="Curtis B.A."/>
            <person name="Zahonova K."/>
            <person name="Pipaliya S."/>
            <person name="Dacks J."/>
            <person name="Roger A.J."/>
        </authorList>
    </citation>
    <scope>NUCLEOTIDE SEQUENCE</scope>
    <source>
        <strain evidence="8">BMAN</strain>
    </source>
</reference>
<sequence>MNNKTLFSFLTLILILFNYSISTTGLIWTQTGILISNDGQTNDDFGQSVSMSENYAVIGSPKSQVGNNTEQGKVYLFQNNGSNWVQYLTLTASDGNSSDNFGFSVQISQDENYIIVGAFAAKVGSNYYQGKTYIFQNNGTNWIEKQILTASDGNVGDFFGYSIGISQDDNYIIVGAYAAQVGNYSEQGKAYIFQNNGTNWIEKQILTASDGNSSNRFGWSVGISQSNYAIIGAPFANVVNSSEQGKSYVFENNGTNWIENQILTASDGNSGDNFGYSVGISQDVDYLIVGSPYANVSDKFYQGKAYLFEMNGSNWIEQEILTASDGNAGDFFGLSVQISSNFSIIGAPYATANNNTYQGKAYIFQNNGSAWNDETILFSSDGQIGDYFGKSVNLYYSSFIVGASHANVNNNSFEGKSYVFTTSSSIPQVSIQSCVSLFSQFACYWNQIIGSNFDYQIYYDQQWISIQNPLLNNSIYSQLFNSSQYPNISGNVDYSIQIRACDSFMNVCGDASNPWNLTTRIDSVKNLSLSALLNSQISVSWDYPDVPLFNSTPKLDHYIISYQSNSSNQTQLSFPNSSKSAILTSNLLSNTNYSVSIWGCSNEECLNQNQGEIVSNSIFTLFGKVYNLSCSISNSINIECNWNQPSGSRIPTNYTFSYSSNDSNDSNSIQITTTSYNFTALIPNEEYTINVSACDSNLNCGDISTINIKTKLTKPNILYWNGGIQEFQINFSKIERNYGYLISIDNGNTWNHFDQINESGENVYGIKDNIPGNVLYTILISGCSESTCNISLLGPSSSSVSMIAKLGNIESLSCSSTETSIKCNWNGLLLSEGLKGYCFSCNSTTEFLNSNQTEFTQNNLKEGEVYLISVFASALDNCLASSYSGSPSYLAVLTAGNSVQTTSSSSSKAGVIAAAVIVPIVVIAIVIIAIVLIRKKKQPKYTSVDQPSQNKLLVSHDDKSEKFD</sequence>
<dbReference type="EMBL" id="JAPDFW010000035">
    <property type="protein sequence ID" value="KAJ5079177.1"/>
    <property type="molecule type" value="Genomic_DNA"/>
</dbReference>
<dbReference type="SMART" id="SM00060">
    <property type="entry name" value="FN3"/>
    <property type="match status" value="3"/>
</dbReference>